<evidence type="ECO:0000313" key="6">
    <source>
        <dbReference type="EMBL" id="SVB69081.1"/>
    </source>
</evidence>
<protein>
    <recommendedName>
        <fullName evidence="7">Aminotransferase class I/classII domain-containing protein</fullName>
    </recommendedName>
</protein>
<sequence>MGKSIKTYLKSAAKDYVARSVNPPVVRASTILFKTMQELRKHQKDIAKGKEVAYWDYGRQGSQTTIQLQKMLKELEQAHHVFLTQTGFGAVALAIMSVCRPGDEIVISDCVYRPTQKLTSQLLKEFNINAIWYNPNSFQDLKNKVSKKTRLIFVENPGSNTFEFQDLGKITAFAKRKNIYTAIDNTWGTAYYLKPIKLGFDMSIVSATKYYSGHADVMAGSLAVSKKVYKKVWWYNH</sequence>
<dbReference type="Gene3D" id="3.40.640.10">
    <property type="entry name" value="Type I PLP-dependent aspartate aminotransferase-like (Major domain)"/>
    <property type="match status" value="1"/>
</dbReference>
<dbReference type="AlphaFoldDB" id="A0A382G4G9"/>
<dbReference type="GO" id="GO:0047804">
    <property type="term" value="F:cysteine-S-conjugate beta-lyase activity"/>
    <property type="evidence" value="ECO:0007669"/>
    <property type="project" value="InterPro"/>
</dbReference>
<dbReference type="SUPFAM" id="SSF53383">
    <property type="entry name" value="PLP-dependent transferases"/>
    <property type="match status" value="1"/>
</dbReference>
<evidence type="ECO:0000256" key="5">
    <source>
        <dbReference type="ARBA" id="ARBA00047517"/>
    </source>
</evidence>
<comment type="catalytic activity">
    <reaction evidence="5">
        <text>L,L-cystathionine + H2O = L-homocysteine + pyruvate + NH4(+)</text>
        <dbReference type="Rhea" id="RHEA:13965"/>
        <dbReference type="ChEBI" id="CHEBI:15361"/>
        <dbReference type="ChEBI" id="CHEBI:15377"/>
        <dbReference type="ChEBI" id="CHEBI:28938"/>
        <dbReference type="ChEBI" id="CHEBI:58161"/>
        <dbReference type="ChEBI" id="CHEBI:58199"/>
    </reaction>
</comment>
<dbReference type="PANTHER" id="PTHR43500">
    <property type="entry name" value="CYSTATHIONINE BETA-LYASE-RELATED"/>
    <property type="match status" value="1"/>
</dbReference>
<feature type="non-terminal residue" evidence="6">
    <location>
        <position position="237"/>
    </location>
</feature>
<dbReference type="InterPro" id="IPR015424">
    <property type="entry name" value="PyrdxlP-dep_Trfase"/>
</dbReference>
<keyword evidence="4" id="KW-0456">Lyase</keyword>
<comment type="similarity">
    <text evidence="2">Belongs to the trans-sulfuration enzymes family.</text>
</comment>
<evidence type="ECO:0000256" key="1">
    <source>
        <dbReference type="ARBA" id="ARBA00001933"/>
    </source>
</evidence>
<dbReference type="PANTHER" id="PTHR43500:SF1">
    <property type="entry name" value="CYSTATHIONINE BETA-LYASE-RELATED"/>
    <property type="match status" value="1"/>
</dbReference>
<dbReference type="Pfam" id="PF01053">
    <property type="entry name" value="Cys_Met_Meta_PP"/>
    <property type="match status" value="1"/>
</dbReference>
<dbReference type="EMBL" id="UINC01053041">
    <property type="protein sequence ID" value="SVB69081.1"/>
    <property type="molecule type" value="Genomic_DNA"/>
</dbReference>
<evidence type="ECO:0000256" key="4">
    <source>
        <dbReference type="ARBA" id="ARBA00023239"/>
    </source>
</evidence>
<dbReference type="InterPro" id="IPR006233">
    <property type="entry name" value="Cys_b_lyase_bac"/>
</dbReference>
<gene>
    <name evidence="6" type="ORF">METZ01_LOCUS221935</name>
</gene>
<reference evidence="6" key="1">
    <citation type="submission" date="2018-05" db="EMBL/GenBank/DDBJ databases">
        <authorList>
            <person name="Lanie J.A."/>
            <person name="Ng W.-L."/>
            <person name="Kazmierczak K.M."/>
            <person name="Andrzejewski T.M."/>
            <person name="Davidsen T.M."/>
            <person name="Wayne K.J."/>
            <person name="Tettelin H."/>
            <person name="Glass J.I."/>
            <person name="Rusch D."/>
            <person name="Podicherti R."/>
            <person name="Tsui H.-C.T."/>
            <person name="Winkler M.E."/>
        </authorList>
    </citation>
    <scope>NUCLEOTIDE SEQUENCE</scope>
</reference>
<accession>A0A382G4G9</accession>
<proteinExistence type="inferred from homology"/>
<dbReference type="InterPro" id="IPR000277">
    <property type="entry name" value="Cys/Met-Metab_PyrdxlP-dep_enz"/>
</dbReference>
<dbReference type="GO" id="GO:0019450">
    <property type="term" value="P:L-cysteine catabolic process to pyruvate"/>
    <property type="evidence" value="ECO:0007669"/>
    <property type="project" value="TreeGrafter"/>
</dbReference>
<dbReference type="GO" id="GO:0019346">
    <property type="term" value="P:transsulfuration"/>
    <property type="evidence" value="ECO:0007669"/>
    <property type="project" value="InterPro"/>
</dbReference>
<comment type="cofactor">
    <cofactor evidence="1">
        <name>pyridoxal 5'-phosphate</name>
        <dbReference type="ChEBI" id="CHEBI:597326"/>
    </cofactor>
</comment>
<organism evidence="6">
    <name type="scientific">marine metagenome</name>
    <dbReference type="NCBI Taxonomy" id="408172"/>
    <lineage>
        <taxon>unclassified sequences</taxon>
        <taxon>metagenomes</taxon>
        <taxon>ecological metagenomes</taxon>
    </lineage>
</organism>
<dbReference type="GO" id="GO:0030170">
    <property type="term" value="F:pyridoxal phosphate binding"/>
    <property type="evidence" value="ECO:0007669"/>
    <property type="project" value="InterPro"/>
</dbReference>
<keyword evidence="3" id="KW-0663">Pyridoxal phosphate</keyword>
<evidence type="ECO:0008006" key="7">
    <source>
        <dbReference type="Google" id="ProtNLM"/>
    </source>
</evidence>
<evidence type="ECO:0000256" key="2">
    <source>
        <dbReference type="ARBA" id="ARBA00009077"/>
    </source>
</evidence>
<evidence type="ECO:0000256" key="3">
    <source>
        <dbReference type="ARBA" id="ARBA00022898"/>
    </source>
</evidence>
<dbReference type="InterPro" id="IPR015421">
    <property type="entry name" value="PyrdxlP-dep_Trfase_major"/>
</dbReference>
<name>A0A382G4G9_9ZZZZ</name>